<proteinExistence type="predicted"/>
<keyword evidence="1" id="KW-0812">Transmembrane</keyword>
<reference evidence="2" key="1">
    <citation type="submission" date="2023-06" db="EMBL/GenBank/DDBJ databases">
        <title>lsaBGC provides a comprehensive framework for evolutionary analysis of biosynthetic gene clusters within focal taxa.</title>
        <authorList>
            <person name="Salamzade R."/>
            <person name="Sandstrom S."/>
            <person name="Kalan L.R."/>
        </authorList>
    </citation>
    <scope>NUCLEOTIDE SEQUENCE</scope>
    <source>
        <strain evidence="2">P3-SID899</strain>
    </source>
</reference>
<dbReference type="Pfam" id="PF02325">
    <property type="entry name" value="CCB3_YggT"/>
    <property type="match status" value="1"/>
</dbReference>
<keyword evidence="1" id="KW-1133">Transmembrane helix</keyword>
<evidence type="ECO:0000313" key="2">
    <source>
        <dbReference type="EMBL" id="MCV7629125.1"/>
    </source>
</evidence>
<keyword evidence="1" id="KW-0472">Membrane</keyword>
<dbReference type="GO" id="GO:0016020">
    <property type="term" value="C:membrane"/>
    <property type="evidence" value="ECO:0007669"/>
    <property type="project" value="InterPro"/>
</dbReference>
<comment type="caution">
    <text evidence="2">The sequence shown here is derived from an EMBL/GenBank/DDBJ whole genome shotgun (WGS) entry which is preliminary data.</text>
</comment>
<evidence type="ECO:0000313" key="3">
    <source>
        <dbReference type="Proteomes" id="UP001205867"/>
    </source>
</evidence>
<dbReference type="RefSeq" id="WP_010078509.1">
    <property type="nucleotide sequence ID" value="NZ_CP007437.1"/>
</dbReference>
<sequence length="98" mass="10267">MQLLLALAYIALTVVLAALTVRIVLDVTQSFARHWRPTGAALVLASGVYGATDPLLRPVRRAVPPVNLGGIGLDVAFLIVFLGVVLLRVLVLSLAGVA</sequence>
<dbReference type="GeneID" id="93343235"/>
<dbReference type="InterPro" id="IPR003425">
    <property type="entry name" value="CCB3/YggT"/>
</dbReference>
<accession>A0A031GS32</accession>
<evidence type="ECO:0000256" key="1">
    <source>
        <dbReference type="SAM" id="Phobius"/>
    </source>
</evidence>
<organism evidence="2 3">
    <name type="scientific">Micrococcus luteus</name>
    <name type="common">Micrococcus lysodeikticus</name>
    <dbReference type="NCBI Taxonomy" id="1270"/>
    <lineage>
        <taxon>Bacteria</taxon>
        <taxon>Bacillati</taxon>
        <taxon>Actinomycetota</taxon>
        <taxon>Actinomycetes</taxon>
        <taxon>Micrococcales</taxon>
        <taxon>Micrococcaceae</taxon>
        <taxon>Micrococcus</taxon>
    </lineage>
</organism>
<dbReference type="Proteomes" id="UP001205867">
    <property type="component" value="Unassembled WGS sequence"/>
</dbReference>
<protein>
    <submittedName>
        <fullName evidence="2">YggT family protein</fullName>
    </submittedName>
</protein>
<feature type="transmembrane region" description="Helical" evidence="1">
    <location>
        <begin position="75"/>
        <end position="97"/>
    </location>
</feature>
<accession>A0A653PT04</accession>
<name>A0A031GS32_MICLU</name>
<dbReference type="EMBL" id="JALXKZ020000014">
    <property type="protein sequence ID" value="MCV7629125.1"/>
    <property type="molecule type" value="Genomic_DNA"/>
</dbReference>
<dbReference type="AlphaFoldDB" id="A0A031GS32"/>
<gene>
    <name evidence="2" type="ORF">M3A82_007200</name>
</gene>
<dbReference type="OMA" id="QFARSWR"/>